<protein>
    <recommendedName>
        <fullName evidence="1">NodB homology domain-containing protein</fullName>
    </recommendedName>
</protein>
<dbReference type="SUPFAM" id="SSF88713">
    <property type="entry name" value="Glycoside hydrolase/deacetylase"/>
    <property type="match status" value="1"/>
</dbReference>
<dbReference type="PANTHER" id="PTHR47561">
    <property type="entry name" value="POLYSACCHARIDE DEACETYLASE FAMILY PROTEIN (AFU_ORTHOLOGUE AFUA_6G05030)"/>
    <property type="match status" value="1"/>
</dbReference>
<gene>
    <name evidence="2" type="ORF">BROFUL_02291</name>
</gene>
<sequence>MINGLTVDLEDWYHICGVEGYSDPQNWDTYENRIIRNTDKVLALLRTYKVRATFFVLGYIAFKEPDLIRTIKSEGHEIATHGFYHKRIFEMTEREFEEDVHKSISVISSNINEDVLGFRAPEWSIRKETPWMLKILRKLGILYDSSMVPLTRMGSRDFPLYPCKFTTDYGVIWEFPLTTTRLFWEHLPFTGGLPLRIFPYFYIVSKIQRINREGYPVIVYIHPWEFDVEQPHIDLPVSRRFMHYFNIKATCKKVEGLLQHFQFSTVKDVLGIRT</sequence>
<dbReference type="Pfam" id="PF11959">
    <property type="entry name" value="DUF3473"/>
    <property type="match status" value="1"/>
</dbReference>
<comment type="caution">
    <text evidence="2">The sequence shown here is derived from an EMBL/GenBank/DDBJ whole genome shotgun (WGS) entry which is preliminary data.</text>
</comment>
<dbReference type="GO" id="GO:0005975">
    <property type="term" value="P:carbohydrate metabolic process"/>
    <property type="evidence" value="ECO:0007669"/>
    <property type="project" value="InterPro"/>
</dbReference>
<dbReference type="PANTHER" id="PTHR47561:SF1">
    <property type="entry name" value="POLYSACCHARIDE DEACETYLASE FAMILY PROTEIN (AFU_ORTHOLOGUE AFUA_6G05030)"/>
    <property type="match status" value="1"/>
</dbReference>
<evidence type="ECO:0000259" key="1">
    <source>
        <dbReference type="PROSITE" id="PS51677"/>
    </source>
</evidence>
<dbReference type="GO" id="GO:0016810">
    <property type="term" value="F:hydrolase activity, acting on carbon-nitrogen (but not peptide) bonds"/>
    <property type="evidence" value="ECO:0007669"/>
    <property type="project" value="InterPro"/>
</dbReference>
<evidence type="ECO:0000313" key="3">
    <source>
        <dbReference type="Proteomes" id="UP000034954"/>
    </source>
</evidence>
<dbReference type="InterPro" id="IPR045235">
    <property type="entry name" value="PuuE_HpPgdA-like"/>
</dbReference>
<feature type="domain" description="NodB homology" evidence="1">
    <location>
        <begin position="24"/>
        <end position="274"/>
    </location>
</feature>
<keyword evidence="3" id="KW-1185">Reference proteome</keyword>
<dbReference type="EMBL" id="LAQJ01000225">
    <property type="protein sequence ID" value="KKO18997.1"/>
    <property type="molecule type" value="Genomic_DNA"/>
</dbReference>
<dbReference type="CDD" id="cd10941">
    <property type="entry name" value="CE4_PuuE_HpPgdA_like_2"/>
    <property type="match status" value="1"/>
</dbReference>
<dbReference type="Proteomes" id="UP000034954">
    <property type="component" value="Unassembled WGS sequence"/>
</dbReference>
<dbReference type="PROSITE" id="PS51677">
    <property type="entry name" value="NODB"/>
    <property type="match status" value="1"/>
</dbReference>
<reference evidence="2 3" key="1">
    <citation type="journal article" date="2013" name="BMC Microbiol.">
        <title>Identification of the type II cytochrome c maturation pathway in anammox bacteria by comparative genomics.</title>
        <authorList>
            <person name="Ferousi C."/>
            <person name="Speth D.R."/>
            <person name="Reimann J."/>
            <person name="Op den Camp H.J."/>
            <person name="Allen J.W."/>
            <person name="Keltjens J.T."/>
            <person name="Jetten M.S."/>
        </authorList>
    </citation>
    <scope>NUCLEOTIDE SEQUENCE [LARGE SCALE GENOMIC DNA]</scope>
    <source>
        <strain evidence="2">RU1</strain>
    </source>
</reference>
<dbReference type="Pfam" id="PF01522">
    <property type="entry name" value="Polysacc_deac_1"/>
    <property type="match status" value="1"/>
</dbReference>
<dbReference type="AlphaFoldDB" id="A0A0M2UT19"/>
<organism evidence="2 3">
    <name type="scientific">Candidatus Brocadia fulgida</name>
    <dbReference type="NCBI Taxonomy" id="380242"/>
    <lineage>
        <taxon>Bacteria</taxon>
        <taxon>Pseudomonadati</taxon>
        <taxon>Planctomycetota</taxon>
        <taxon>Candidatus Brocadiia</taxon>
        <taxon>Candidatus Brocadiales</taxon>
        <taxon>Candidatus Brocadiaceae</taxon>
        <taxon>Candidatus Brocadia</taxon>
    </lineage>
</organism>
<name>A0A0M2UT19_9BACT</name>
<accession>A0A0M2UT19</accession>
<dbReference type="InterPro" id="IPR011330">
    <property type="entry name" value="Glyco_hydro/deAcase_b/a-brl"/>
</dbReference>
<evidence type="ECO:0000313" key="2">
    <source>
        <dbReference type="EMBL" id="KKO18997.1"/>
    </source>
</evidence>
<dbReference type="InterPro" id="IPR022560">
    <property type="entry name" value="DUF3473"/>
</dbReference>
<dbReference type="Gene3D" id="3.20.20.370">
    <property type="entry name" value="Glycoside hydrolase/deacetylase"/>
    <property type="match status" value="1"/>
</dbReference>
<dbReference type="InterPro" id="IPR002509">
    <property type="entry name" value="NODB_dom"/>
</dbReference>
<proteinExistence type="predicted"/>